<protein>
    <submittedName>
        <fullName evidence="1">Uncharacterized protein</fullName>
    </submittedName>
</protein>
<keyword evidence="2" id="KW-1185">Reference proteome</keyword>
<evidence type="ECO:0000313" key="2">
    <source>
        <dbReference type="Proteomes" id="UP001597181"/>
    </source>
</evidence>
<proteinExistence type="predicted"/>
<dbReference type="Proteomes" id="UP001597181">
    <property type="component" value="Unassembled WGS sequence"/>
</dbReference>
<dbReference type="RefSeq" id="WP_343960820.1">
    <property type="nucleotide sequence ID" value="NZ_BAAAKZ010000009.1"/>
</dbReference>
<organism evidence="1 2">
    <name type="scientific">Leucobacter albus</name>
    <dbReference type="NCBI Taxonomy" id="272210"/>
    <lineage>
        <taxon>Bacteria</taxon>
        <taxon>Bacillati</taxon>
        <taxon>Actinomycetota</taxon>
        <taxon>Actinomycetes</taxon>
        <taxon>Micrococcales</taxon>
        <taxon>Microbacteriaceae</taxon>
        <taxon>Leucobacter</taxon>
    </lineage>
</organism>
<gene>
    <name evidence="1" type="ORF">ACFQ3U_14165</name>
</gene>
<name>A0ABW3TQL9_9MICO</name>
<dbReference type="EMBL" id="JBHTLY010000007">
    <property type="protein sequence ID" value="MFD1203041.1"/>
    <property type="molecule type" value="Genomic_DNA"/>
</dbReference>
<sequence>MAVDPVPWFIQAPAEHSAEVARTLAYQAIGGKEGLARAGDLIVRALPVPGGAVQVLPGAAGILNRGSGGGGQAYVGRVGAAVTVPIAATGSGGGRSDLIVFRVDDPQYGGQTPDSPVEGPYIRLDVVSGVNVSVTRVQDVPGHEADSAVTLARVDLPASTGTVTDAMVTPLATVASPRREESVFARPRIAADDTPERNLTASVGTGGEFFPGGGGVANEFQVVIPEWAAYAVIDASWLSIYYGANRNPFGDYWLEFGDEYRPHTWPNKQQFEFATQHFSFNAPLTADEKTTNWLLMDTVPIAEKLRGKRATFAFKAGYGNSPGAGSVWMNSQGGLGCRITFVEQLIAANLA</sequence>
<comment type="caution">
    <text evidence="1">The sequence shown here is derived from an EMBL/GenBank/DDBJ whole genome shotgun (WGS) entry which is preliminary data.</text>
</comment>
<reference evidence="2" key="1">
    <citation type="journal article" date="2019" name="Int. J. Syst. Evol. Microbiol.">
        <title>The Global Catalogue of Microorganisms (GCM) 10K type strain sequencing project: providing services to taxonomists for standard genome sequencing and annotation.</title>
        <authorList>
            <consortium name="The Broad Institute Genomics Platform"/>
            <consortium name="The Broad Institute Genome Sequencing Center for Infectious Disease"/>
            <person name="Wu L."/>
            <person name="Ma J."/>
        </authorList>
    </citation>
    <scope>NUCLEOTIDE SEQUENCE [LARGE SCALE GENOMIC DNA]</scope>
    <source>
        <strain evidence="2">CCUG 50213</strain>
    </source>
</reference>
<evidence type="ECO:0000313" key="1">
    <source>
        <dbReference type="EMBL" id="MFD1203041.1"/>
    </source>
</evidence>
<accession>A0ABW3TQL9</accession>